<feature type="transmembrane region" description="Helical" evidence="5">
    <location>
        <begin position="168"/>
        <end position="188"/>
    </location>
</feature>
<dbReference type="PROSITE" id="PS51292">
    <property type="entry name" value="ZF_RING_CH"/>
    <property type="match status" value="1"/>
</dbReference>
<evidence type="ECO:0000259" key="6">
    <source>
        <dbReference type="PROSITE" id="PS51292"/>
    </source>
</evidence>
<dbReference type="InterPro" id="IPR013083">
    <property type="entry name" value="Znf_RING/FYVE/PHD"/>
</dbReference>
<evidence type="ECO:0000256" key="5">
    <source>
        <dbReference type="SAM" id="Phobius"/>
    </source>
</evidence>
<name>A0A6J8FKR5_LEIDO</name>
<organism evidence="7 8">
    <name type="scientific">Leishmania donovani</name>
    <dbReference type="NCBI Taxonomy" id="5661"/>
    <lineage>
        <taxon>Eukaryota</taxon>
        <taxon>Discoba</taxon>
        <taxon>Euglenozoa</taxon>
        <taxon>Kinetoplastea</taxon>
        <taxon>Metakinetoplastina</taxon>
        <taxon>Trypanosomatida</taxon>
        <taxon>Trypanosomatidae</taxon>
        <taxon>Leishmaniinae</taxon>
        <taxon>Leishmania</taxon>
    </lineage>
</organism>
<dbReference type="Pfam" id="PF12906">
    <property type="entry name" value="RINGv"/>
    <property type="match status" value="1"/>
</dbReference>
<evidence type="ECO:0000256" key="4">
    <source>
        <dbReference type="SAM" id="MobiDB-lite"/>
    </source>
</evidence>
<dbReference type="VEuPathDB" id="TriTrypDB:LDHU3_29.2540"/>
<feature type="transmembrane region" description="Helical" evidence="5">
    <location>
        <begin position="237"/>
        <end position="261"/>
    </location>
</feature>
<evidence type="ECO:0000256" key="1">
    <source>
        <dbReference type="ARBA" id="ARBA00022723"/>
    </source>
</evidence>
<dbReference type="SUPFAM" id="SSF57850">
    <property type="entry name" value="RING/U-box"/>
    <property type="match status" value="1"/>
</dbReference>
<dbReference type="Gene3D" id="3.30.40.10">
    <property type="entry name" value="Zinc/RING finger domain, C3HC4 (zinc finger)"/>
    <property type="match status" value="1"/>
</dbReference>
<evidence type="ECO:0000256" key="3">
    <source>
        <dbReference type="ARBA" id="ARBA00022833"/>
    </source>
</evidence>
<feature type="region of interest" description="Disordered" evidence="4">
    <location>
        <begin position="1"/>
        <end position="40"/>
    </location>
</feature>
<dbReference type="VEuPathDB" id="TriTrypDB:LdBPK_291770.1"/>
<proteinExistence type="predicted"/>
<dbReference type="AlphaFoldDB" id="A0A6J8FKR5"/>
<keyword evidence="5" id="KW-0472">Membrane</keyword>
<feature type="domain" description="RING-CH-type" evidence="6">
    <location>
        <begin position="68"/>
        <end position="131"/>
    </location>
</feature>
<dbReference type="PANTHER" id="PTHR20893">
    <property type="entry name" value="LD08641P"/>
    <property type="match status" value="1"/>
</dbReference>
<dbReference type="EMBL" id="LR812649">
    <property type="protein sequence ID" value="CAC5431887.1"/>
    <property type="molecule type" value="Genomic_DNA"/>
</dbReference>
<feature type="region of interest" description="Disordered" evidence="4">
    <location>
        <begin position="373"/>
        <end position="422"/>
    </location>
</feature>
<dbReference type="SMART" id="SM00744">
    <property type="entry name" value="RINGv"/>
    <property type="match status" value="1"/>
</dbReference>
<keyword evidence="3" id="KW-0862">Zinc</keyword>
<feature type="compositionally biased region" description="Polar residues" evidence="4">
    <location>
        <begin position="410"/>
        <end position="422"/>
    </location>
</feature>
<dbReference type="VEuPathDB" id="TriTrypDB:LdCL_290023300"/>
<accession>A0A6J8FKR5</accession>
<dbReference type="CDD" id="cd16495">
    <property type="entry name" value="RING_CH-C4HC3_MARCH"/>
    <property type="match status" value="1"/>
</dbReference>
<sequence length="422" mass="47004">MQELPRRTARKTRREATGEPLTTVSSTSTATKDEDAQRSGLAENDLSGALPQTSAAAASPFLGSSRNSTSGSLVECWICFDPTSTPLNPIVTHRCRCRGSVGYVHQKCIDRWVIQQRNRACRSCGASYQLVHSEYPPGANLPLRPHERRVFLLKFLIKPLLLESAETLCCVLLRFFVLPLLLGLVYSFHRWPLLWRPMSTFAASPERNFSYTASVGVPGSQEVLENEDGTYTLTESFLAWADAILFGLVLCTVMNAVAVGWEKWNHYFRAARERLARETARRAEEGGLARAAAMPPVGPLDFHEENGPAEGVEERAEATEQGGTMILHRRSCRIMRKRRQRVLSSRGGDRNGDLCRRRSRNFCRARMRLTRANLGREQRRGQWQASSTRAATATAIMTTQKAAATRPTDFPSSTGSLTRSTG</sequence>
<evidence type="ECO:0000313" key="8">
    <source>
        <dbReference type="Proteomes" id="UP000601710"/>
    </source>
</evidence>
<keyword evidence="5" id="KW-0812">Transmembrane</keyword>
<reference evidence="7" key="1">
    <citation type="submission" date="2020-06" db="EMBL/GenBank/DDBJ databases">
        <authorList>
            <person name="Camacho E."/>
            <person name="Gonzalez-de la Fuente S."/>
            <person name="Rastrojo A."/>
            <person name="Peiro-Pastor R."/>
            <person name="Solana JC."/>
            <person name="Tabera L."/>
            <person name="Gamarro F."/>
            <person name="Carrasco-Ramiro F."/>
            <person name="Requena JM."/>
            <person name="Aguado B."/>
        </authorList>
    </citation>
    <scope>NUCLEOTIDE SEQUENCE</scope>
</reference>
<feature type="compositionally biased region" description="Low complexity" evidence="4">
    <location>
        <begin position="385"/>
        <end position="405"/>
    </location>
</feature>
<dbReference type="GO" id="GO:0008270">
    <property type="term" value="F:zinc ion binding"/>
    <property type="evidence" value="ECO:0007669"/>
    <property type="project" value="UniProtKB-KW"/>
</dbReference>
<keyword evidence="2" id="KW-0863">Zinc-finger</keyword>
<evidence type="ECO:0000256" key="2">
    <source>
        <dbReference type="ARBA" id="ARBA00022771"/>
    </source>
</evidence>
<feature type="compositionally biased region" description="Polar residues" evidence="4">
    <location>
        <begin position="20"/>
        <end position="30"/>
    </location>
</feature>
<protein>
    <submittedName>
        <fullName evidence="7">Zn-finger_domain_protein_putative/GeneDB:LmjF.29. 1630</fullName>
    </submittedName>
</protein>
<gene>
    <name evidence="7" type="ORF">LDHU3_29.2540</name>
</gene>
<evidence type="ECO:0000313" key="7">
    <source>
        <dbReference type="EMBL" id="CAC5431887.1"/>
    </source>
</evidence>
<keyword evidence="1" id="KW-0479">Metal-binding</keyword>
<keyword evidence="5" id="KW-1133">Transmembrane helix</keyword>
<dbReference type="InterPro" id="IPR011016">
    <property type="entry name" value="Znf_RING-CH"/>
</dbReference>
<dbReference type="PANTHER" id="PTHR20893:SF2">
    <property type="entry name" value="LD08641P"/>
    <property type="match status" value="1"/>
</dbReference>
<dbReference type="Proteomes" id="UP000601710">
    <property type="component" value="Chromosome 29"/>
</dbReference>